<protein>
    <submittedName>
        <fullName evidence="1 2">Uncharacterized protein</fullName>
    </submittedName>
</protein>
<organism evidence="1">
    <name type="scientific">Physcomitrium patens</name>
    <name type="common">Spreading-leaved earth moss</name>
    <name type="synonym">Physcomitrella patens</name>
    <dbReference type="NCBI Taxonomy" id="3218"/>
    <lineage>
        <taxon>Eukaryota</taxon>
        <taxon>Viridiplantae</taxon>
        <taxon>Streptophyta</taxon>
        <taxon>Embryophyta</taxon>
        <taxon>Bryophyta</taxon>
        <taxon>Bryophytina</taxon>
        <taxon>Bryopsida</taxon>
        <taxon>Funariidae</taxon>
        <taxon>Funariales</taxon>
        <taxon>Funariaceae</taxon>
        <taxon>Physcomitrium</taxon>
    </lineage>
</organism>
<evidence type="ECO:0000313" key="3">
    <source>
        <dbReference type="Proteomes" id="UP000006727"/>
    </source>
</evidence>
<dbReference type="AlphaFoldDB" id="A0A2K1IBD8"/>
<gene>
    <name evidence="1" type="ORF">PHYPA_030081</name>
</gene>
<dbReference type="Proteomes" id="UP000006727">
    <property type="component" value="Chromosome 26"/>
</dbReference>
<dbReference type="Gramene" id="Pp3c26_1282V3.1">
    <property type="protein sequence ID" value="PAC:32917930.CDS.1"/>
    <property type="gene ID" value="Pp3c26_1282"/>
</dbReference>
<reference evidence="1 3" key="1">
    <citation type="journal article" date="2008" name="Science">
        <title>The Physcomitrella genome reveals evolutionary insights into the conquest of land by plants.</title>
        <authorList>
            <person name="Rensing S."/>
            <person name="Lang D."/>
            <person name="Zimmer A."/>
            <person name="Terry A."/>
            <person name="Salamov A."/>
            <person name="Shapiro H."/>
            <person name="Nishiyama T."/>
            <person name="Perroud P.-F."/>
            <person name="Lindquist E."/>
            <person name="Kamisugi Y."/>
            <person name="Tanahashi T."/>
            <person name="Sakakibara K."/>
            <person name="Fujita T."/>
            <person name="Oishi K."/>
            <person name="Shin-I T."/>
            <person name="Kuroki Y."/>
            <person name="Toyoda A."/>
            <person name="Suzuki Y."/>
            <person name="Hashimoto A."/>
            <person name="Yamaguchi K."/>
            <person name="Sugano A."/>
            <person name="Kohara Y."/>
            <person name="Fujiyama A."/>
            <person name="Anterola A."/>
            <person name="Aoki S."/>
            <person name="Ashton N."/>
            <person name="Barbazuk W.B."/>
            <person name="Barker E."/>
            <person name="Bennetzen J."/>
            <person name="Bezanilla M."/>
            <person name="Blankenship R."/>
            <person name="Cho S.H."/>
            <person name="Dutcher S."/>
            <person name="Estelle M."/>
            <person name="Fawcett J.A."/>
            <person name="Gundlach H."/>
            <person name="Hanada K."/>
            <person name="Heyl A."/>
            <person name="Hicks K.A."/>
            <person name="Hugh J."/>
            <person name="Lohr M."/>
            <person name="Mayer K."/>
            <person name="Melkozernov A."/>
            <person name="Murata T."/>
            <person name="Nelson D."/>
            <person name="Pils B."/>
            <person name="Prigge M."/>
            <person name="Reiss B."/>
            <person name="Renner T."/>
            <person name="Rombauts S."/>
            <person name="Rushton P."/>
            <person name="Sanderfoot A."/>
            <person name="Schween G."/>
            <person name="Shiu S.-H."/>
            <person name="Stueber K."/>
            <person name="Theodoulou F.L."/>
            <person name="Tu H."/>
            <person name="Van de Peer Y."/>
            <person name="Verrier P.J."/>
            <person name="Waters E."/>
            <person name="Wood A."/>
            <person name="Yang L."/>
            <person name="Cove D."/>
            <person name="Cuming A."/>
            <person name="Hasebe M."/>
            <person name="Lucas S."/>
            <person name="Mishler D.B."/>
            <person name="Reski R."/>
            <person name="Grigoriev I."/>
            <person name="Quatrano R.S."/>
            <person name="Boore J.L."/>
        </authorList>
    </citation>
    <scope>NUCLEOTIDE SEQUENCE [LARGE SCALE GENOMIC DNA]</scope>
    <source>
        <strain evidence="2 3">cv. Gransden 2004</strain>
    </source>
</reference>
<proteinExistence type="predicted"/>
<dbReference type="InParanoid" id="A0A2K1IBD8"/>
<evidence type="ECO:0000313" key="1">
    <source>
        <dbReference type="EMBL" id="PNR26600.1"/>
    </source>
</evidence>
<sequence length="77" mass="9407">MNIAQQMSHTEGNNLDFIIPKRISTNNYQYEKFPFYFMLSNQKPCFLKHQLIQVQLFLFQNLEGHQYTRPFSFHIYK</sequence>
<keyword evidence="3" id="KW-1185">Reference proteome</keyword>
<name>A0A2K1IBD8_PHYPA</name>
<dbReference type="EnsemblPlants" id="Pp3c26_1282V3.1">
    <property type="protein sequence ID" value="PAC:32917930.CDS.1"/>
    <property type="gene ID" value="Pp3c26_1282"/>
</dbReference>
<reference evidence="2" key="3">
    <citation type="submission" date="2020-12" db="UniProtKB">
        <authorList>
            <consortium name="EnsemblPlants"/>
        </authorList>
    </citation>
    <scope>IDENTIFICATION</scope>
</reference>
<evidence type="ECO:0000313" key="2">
    <source>
        <dbReference type="EnsemblPlants" id="PAC:32917930.CDS.1"/>
    </source>
</evidence>
<accession>A0A2K1IBD8</accession>
<dbReference type="EMBL" id="ABEU02000026">
    <property type="protein sequence ID" value="PNR26600.1"/>
    <property type="molecule type" value="Genomic_DNA"/>
</dbReference>
<reference evidence="1 3" key="2">
    <citation type="journal article" date="2018" name="Plant J.">
        <title>The Physcomitrella patens chromosome-scale assembly reveals moss genome structure and evolution.</title>
        <authorList>
            <person name="Lang D."/>
            <person name="Ullrich K.K."/>
            <person name="Murat F."/>
            <person name="Fuchs J."/>
            <person name="Jenkins J."/>
            <person name="Haas F.B."/>
            <person name="Piednoel M."/>
            <person name="Gundlach H."/>
            <person name="Van Bel M."/>
            <person name="Meyberg R."/>
            <person name="Vives C."/>
            <person name="Morata J."/>
            <person name="Symeonidi A."/>
            <person name="Hiss M."/>
            <person name="Muchero W."/>
            <person name="Kamisugi Y."/>
            <person name="Saleh O."/>
            <person name="Blanc G."/>
            <person name="Decker E.L."/>
            <person name="van Gessel N."/>
            <person name="Grimwood J."/>
            <person name="Hayes R.D."/>
            <person name="Graham S.W."/>
            <person name="Gunter L.E."/>
            <person name="McDaniel S.F."/>
            <person name="Hoernstein S.N.W."/>
            <person name="Larsson A."/>
            <person name="Li F.W."/>
            <person name="Perroud P.F."/>
            <person name="Phillips J."/>
            <person name="Ranjan P."/>
            <person name="Rokshar D.S."/>
            <person name="Rothfels C.J."/>
            <person name="Schneider L."/>
            <person name="Shu S."/>
            <person name="Stevenson D.W."/>
            <person name="Thummler F."/>
            <person name="Tillich M."/>
            <person name="Villarreal Aguilar J.C."/>
            <person name="Widiez T."/>
            <person name="Wong G.K."/>
            <person name="Wymore A."/>
            <person name="Zhang Y."/>
            <person name="Zimmer A.D."/>
            <person name="Quatrano R.S."/>
            <person name="Mayer K.F.X."/>
            <person name="Goodstein D."/>
            <person name="Casacuberta J.M."/>
            <person name="Vandepoele K."/>
            <person name="Reski R."/>
            <person name="Cuming A.C."/>
            <person name="Tuskan G.A."/>
            <person name="Maumus F."/>
            <person name="Salse J."/>
            <person name="Schmutz J."/>
            <person name="Rensing S.A."/>
        </authorList>
    </citation>
    <scope>NUCLEOTIDE SEQUENCE [LARGE SCALE GENOMIC DNA]</scope>
    <source>
        <strain evidence="2 3">cv. Gransden 2004</strain>
    </source>
</reference>